<name>A0A7W9HNY0_9PSEU</name>
<gene>
    <name evidence="2" type="ORF">F4560_005540</name>
</gene>
<dbReference type="Proteomes" id="UP000552097">
    <property type="component" value="Unassembled WGS sequence"/>
</dbReference>
<keyword evidence="3" id="KW-1185">Reference proteome</keyword>
<dbReference type="AlphaFoldDB" id="A0A7W9HNY0"/>
<accession>A0A7W9HNY0</accession>
<feature type="region of interest" description="Disordered" evidence="1">
    <location>
        <begin position="81"/>
        <end position="104"/>
    </location>
</feature>
<dbReference type="RefSeq" id="WP_184924544.1">
    <property type="nucleotide sequence ID" value="NZ_JACHMO010000001.1"/>
</dbReference>
<protein>
    <submittedName>
        <fullName evidence="2">Uncharacterized protein</fullName>
    </submittedName>
</protein>
<sequence>MAWVRRVAVALVAVVVLGAAAWTGYRLTADPPATGAVPSASPTSTSASAQPDNRSDPEPDEPADFYAGRVPGSWAQVIRTRPDGLPEVGGPPGDSRAGAGDCAPPYRAARAAGGVDGHQTNVRITVVPRSFKTVTVTALRVRRLDVRWVGDAPRYLYQCKQPRDSGGWRNDFEVHAHEAEVHEPLRDGATLPNTVTADRGEAWTVEGLVVAMGNVHQWQVEIDYTADGVQRTKVLDRDGYGQAFVTEAAQRTYDFDEVFVWCAEPGPPGFRAEC</sequence>
<proteinExistence type="predicted"/>
<evidence type="ECO:0000313" key="3">
    <source>
        <dbReference type="Proteomes" id="UP000552097"/>
    </source>
</evidence>
<dbReference type="EMBL" id="JACHMO010000001">
    <property type="protein sequence ID" value="MBB5805772.1"/>
    <property type="molecule type" value="Genomic_DNA"/>
</dbReference>
<organism evidence="2 3">
    <name type="scientific">Saccharothrix ecbatanensis</name>
    <dbReference type="NCBI Taxonomy" id="1105145"/>
    <lineage>
        <taxon>Bacteria</taxon>
        <taxon>Bacillati</taxon>
        <taxon>Actinomycetota</taxon>
        <taxon>Actinomycetes</taxon>
        <taxon>Pseudonocardiales</taxon>
        <taxon>Pseudonocardiaceae</taxon>
        <taxon>Saccharothrix</taxon>
    </lineage>
</organism>
<evidence type="ECO:0000313" key="2">
    <source>
        <dbReference type="EMBL" id="MBB5805772.1"/>
    </source>
</evidence>
<feature type="region of interest" description="Disordered" evidence="1">
    <location>
        <begin position="32"/>
        <end position="68"/>
    </location>
</feature>
<reference evidence="2 3" key="1">
    <citation type="submission" date="2020-08" db="EMBL/GenBank/DDBJ databases">
        <title>Sequencing the genomes of 1000 actinobacteria strains.</title>
        <authorList>
            <person name="Klenk H.-P."/>
        </authorList>
    </citation>
    <scope>NUCLEOTIDE SEQUENCE [LARGE SCALE GENOMIC DNA]</scope>
    <source>
        <strain evidence="2 3">DSM 45486</strain>
    </source>
</reference>
<comment type="caution">
    <text evidence="2">The sequence shown here is derived from an EMBL/GenBank/DDBJ whole genome shotgun (WGS) entry which is preliminary data.</text>
</comment>
<feature type="compositionally biased region" description="Low complexity" evidence="1">
    <location>
        <begin position="32"/>
        <end position="51"/>
    </location>
</feature>
<evidence type="ECO:0000256" key="1">
    <source>
        <dbReference type="SAM" id="MobiDB-lite"/>
    </source>
</evidence>